<evidence type="ECO:0000256" key="1">
    <source>
        <dbReference type="ARBA" id="ARBA00001964"/>
    </source>
</evidence>
<dbReference type="GO" id="GO:0004739">
    <property type="term" value="F:pyruvate dehydrogenase (acetyl-transferring) activity"/>
    <property type="evidence" value="ECO:0007669"/>
    <property type="project" value="UniProtKB-UniRule"/>
</dbReference>
<keyword evidence="2 4" id="KW-0560">Oxidoreductase</keyword>
<reference evidence="6 7" key="1">
    <citation type="submission" date="2016-10" db="EMBL/GenBank/DDBJ databases">
        <authorList>
            <person name="de Groot N.N."/>
        </authorList>
    </citation>
    <scope>NUCLEOTIDE SEQUENCE [LARGE SCALE GENOMIC DNA]</scope>
    <source>
        <strain evidence="6 7">HLD2</strain>
    </source>
</reference>
<dbReference type="GO" id="GO:0009083">
    <property type="term" value="P:branched-chain amino acid catabolic process"/>
    <property type="evidence" value="ECO:0007669"/>
    <property type="project" value="TreeGrafter"/>
</dbReference>
<evidence type="ECO:0000256" key="4">
    <source>
        <dbReference type="RuleBase" id="RU366007"/>
    </source>
</evidence>
<dbReference type="SUPFAM" id="SSF52518">
    <property type="entry name" value="Thiamin diphosphate-binding fold (THDP-binding)"/>
    <property type="match status" value="1"/>
</dbReference>
<protein>
    <recommendedName>
        <fullName evidence="4">Pyruvate dehydrogenase E1 component subunit alpha</fullName>
        <ecNumber evidence="4">1.2.4.1</ecNumber>
    </recommendedName>
</protein>
<dbReference type="InterPro" id="IPR017596">
    <property type="entry name" value="PdhA/BkdA"/>
</dbReference>
<evidence type="ECO:0000256" key="2">
    <source>
        <dbReference type="ARBA" id="ARBA00023002"/>
    </source>
</evidence>
<dbReference type="PANTHER" id="PTHR43380:SF1">
    <property type="entry name" value="2-OXOISOVALERATE DEHYDROGENASE SUBUNIT ALPHA, MITOCHONDRIAL"/>
    <property type="match status" value="1"/>
</dbReference>
<dbReference type="PANTHER" id="PTHR43380">
    <property type="entry name" value="2-OXOISOVALERATE DEHYDROGENASE SUBUNIT ALPHA, MITOCHONDRIAL"/>
    <property type="match status" value="1"/>
</dbReference>
<accession>A0A1G5Q839</accession>
<evidence type="ECO:0000313" key="6">
    <source>
        <dbReference type="EMBL" id="SCZ57630.1"/>
    </source>
</evidence>
<organism evidence="6 7">
    <name type="scientific">Thiohalomonas denitrificans</name>
    <dbReference type="NCBI Taxonomy" id="415747"/>
    <lineage>
        <taxon>Bacteria</taxon>
        <taxon>Pseudomonadati</taxon>
        <taxon>Pseudomonadota</taxon>
        <taxon>Gammaproteobacteria</taxon>
        <taxon>Thiohalomonadales</taxon>
        <taxon>Thiohalomonadaceae</taxon>
        <taxon>Thiohalomonas</taxon>
    </lineage>
</organism>
<dbReference type="InterPro" id="IPR050771">
    <property type="entry name" value="Alpha-ketoacid_DH_E1_comp"/>
</dbReference>
<comment type="cofactor">
    <cofactor evidence="1 4">
        <name>thiamine diphosphate</name>
        <dbReference type="ChEBI" id="CHEBI:58937"/>
    </cofactor>
</comment>
<dbReference type="Proteomes" id="UP000199648">
    <property type="component" value="Unassembled WGS sequence"/>
</dbReference>
<dbReference type="EC" id="1.2.4.1" evidence="4"/>
<sequence length="360" mass="40364">MPRTEIDLQQTISYLSILDEEGNADEELVPDLDDDTLHRLFRVMLLSRRFDERLLQLQRQGRLGTFAPVKGQEAAQIGAMAPLRRTDWFVPSFRETAAALWRDTPLSGLLLYNAGFNEGGLPPEGNNDLPIAIPVATQVPHAVGLGYAARAQGKDDVAIVFFGDGATSEGDFHEAINFSGVFSTPTIFLCQNNQWAISVPREKQTHSRTLAQKAIAYGIPGIQVDGNDVLAVYAATVEAVERARAGEGPTFIECITYRLSLHTTADDPSRYRSEEEVQTWERKEPLIRFRRYLESRGLLSDQEVERLEQEIKEEIEQAWQEAQVQMENPDPSVMFEHIYADPPDYLQAQRAAFQKEIGGG</sequence>
<dbReference type="InterPro" id="IPR029061">
    <property type="entry name" value="THDP-binding"/>
</dbReference>
<dbReference type="RefSeq" id="WP_092994722.1">
    <property type="nucleotide sequence ID" value="NZ_FMWD01000004.1"/>
</dbReference>
<keyword evidence="3 4" id="KW-0786">Thiamine pyrophosphate</keyword>
<evidence type="ECO:0000259" key="5">
    <source>
        <dbReference type="Pfam" id="PF00676"/>
    </source>
</evidence>
<dbReference type="Gene3D" id="3.40.50.970">
    <property type="match status" value="1"/>
</dbReference>
<gene>
    <name evidence="6" type="ORF">SAMN03097708_01469</name>
</gene>
<dbReference type="CDD" id="cd02000">
    <property type="entry name" value="TPP_E1_PDC_ADC_BCADC"/>
    <property type="match status" value="1"/>
</dbReference>
<dbReference type="AlphaFoldDB" id="A0A1G5Q839"/>
<comment type="catalytic activity">
    <reaction evidence="4">
        <text>N(6)-[(R)-lipoyl]-L-lysyl-[protein] + pyruvate + H(+) = N(6)-[(R)-S(8)-acetyldihydrolipoyl]-L-lysyl-[protein] + CO2</text>
        <dbReference type="Rhea" id="RHEA:19189"/>
        <dbReference type="Rhea" id="RHEA-COMP:10474"/>
        <dbReference type="Rhea" id="RHEA-COMP:10478"/>
        <dbReference type="ChEBI" id="CHEBI:15361"/>
        <dbReference type="ChEBI" id="CHEBI:15378"/>
        <dbReference type="ChEBI" id="CHEBI:16526"/>
        <dbReference type="ChEBI" id="CHEBI:83099"/>
        <dbReference type="ChEBI" id="CHEBI:83111"/>
        <dbReference type="EC" id="1.2.4.1"/>
    </reaction>
</comment>
<name>A0A1G5Q839_9GAMM</name>
<dbReference type="EMBL" id="FMWD01000004">
    <property type="protein sequence ID" value="SCZ57630.1"/>
    <property type="molecule type" value="Genomic_DNA"/>
</dbReference>
<dbReference type="STRING" id="415747.SAMN03097708_01469"/>
<feature type="domain" description="Dehydrogenase E1 component" evidence="5">
    <location>
        <begin position="42"/>
        <end position="325"/>
    </location>
</feature>
<proteinExistence type="predicted"/>
<comment type="subunit">
    <text evidence="4">Heterodimer of an alpha and a beta chain.</text>
</comment>
<dbReference type="Pfam" id="PF00676">
    <property type="entry name" value="E1_dh"/>
    <property type="match status" value="1"/>
</dbReference>
<dbReference type="InterPro" id="IPR001017">
    <property type="entry name" value="DH_E1"/>
</dbReference>
<evidence type="ECO:0000313" key="7">
    <source>
        <dbReference type="Proteomes" id="UP000199648"/>
    </source>
</evidence>
<comment type="function">
    <text evidence="4">The pyruvate dehydrogenase complex catalyzes the overall conversion of pyruvate to acetyl-CoA and CO(2). It contains multiple copies of three enzymatic components: pyruvate dehydrogenase (E1), dihydrolipoamide acetyltransferase (E2) and lipoamide dehydrogenase (E3).</text>
</comment>
<keyword evidence="7" id="KW-1185">Reference proteome</keyword>
<keyword evidence="4 6" id="KW-0670">Pyruvate</keyword>
<evidence type="ECO:0000256" key="3">
    <source>
        <dbReference type="ARBA" id="ARBA00023052"/>
    </source>
</evidence>
<dbReference type="NCBIfam" id="TIGR03181">
    <property type="entry name" value="PDH_E1_alph_x"/>
    <property type="match status" value="1"/>
</dbReference>
<dbReference type="OrthoDB" id="9766715at2"/>